<accession>A0A368NQC4</accession>
<proteinExistence type="predicted"/>
<reference evidence="2 3" key="1">
    <citation type="submission" date="2018-08" db="EMBL/GenBank/DDBJ databases">
        <title>Genome sequencing of Agrobacterium vitis strain ICMP 10754.</title>
        <authorList>
            <person name="Visnovsky S.B."/>
            <person name="Pitman A.R."/>
        </authorList>
    </citation>
    <scope>NUCLEOTIDE SEQUENCE [LARGE SCALE GENOMIC DNA]</scope>
    <source>
        <strain evidence="2 3">ICMP 10754</strain>
    </source>
</reference>
<keyword evidence="1" id="KW-1133">Transmembrane helix</keyword>
<name>A0A368NQC4_AGRVI</name>
<keyword evidence="1" id="KW-0472">Membrane</keyword>
<protein>
    <submittedName>
        <fullName evidence="2">Uncharacterized protein</fullName>
    </submittedName>
</protein>
<comment type="caution">
    <text evidence="2">The sequence shown here is derived from an EMBL/GenBank/DDBJ whole genome shotgun (WGS) entry which is preliminary data.</text>
</comment>
<dbReference type="Proteomes" id="UP000436911">
    <property type="component" value="Unassembled WGS sequence"/>
</dbReference>
<evidence type="ECO:0000313" key="3">
    <source>
        <dbReference type="Proteomes" id="UP000436911"/>
    </source>
</evidence>
<evidence type="ECO:0000256" key="1">
    <source>
        <dbReference type="SAM" id="Phobius"/>
    </source>
</evidence>
<dbReference type="EMBL" id="QUSG01000003">
    <property type="protein sequence ID" value="KAA3529746.1"/>
    <property type="molecule type" value="Genomic_DNA"/>
</dbReference>
<organism evidence="2 3">
    <name type="scientific">Agrobacterium vitis</name>
    <name type="common">Rhizobium vitis</name>
    <dbReference type="NCBI Taxonomy" id="373"/>
    <lineage>
        <taxon>Bacteria</taxon>
        <taxon>Pseudomonadati</taxon>
        <taxon>Pseudomonadota</taxon>
        <taxon>Alphaproteobacteria</taxon>
        <taxon>Hyphomicrobiales</taxon>
        <taxon>Rhizobiaceae</taxon>
        <taxon>Rhizobium/Agrobacterium group</taxon>
        <taxon>Agrobacterium</taxon>
    </lineage>
</organism>
<evidence type="ECO:0000313" key="2">
    <source>
        <dbReference type="EMBL" id="KAA3529746.1"/>
    </source>
</evidence>
<dbReference type="AlphaFoldDB" id="A0A368NQC4"/>
<feature type="transmembrane region" description="Helical" evidence="1">
    <location>
        <begin position="119"/>
        <end position="138"/>
    </location>
</feature>
<sequence length="151" mass="17403">MLLLYIAGLCFLIANIIFDLRTPRIVREYPNRHAFVGACVADAFLKIQYLAEHNRASSGYAKAIASNIEWTQEQNKEKIRIKIENLFESANADFWITELEKHWNTRNHVGRDSCRNTRAVIWLLYIVASTILFGLTFLDAPIRVAWAQFGT</sequence>
<gene>
    <name evidence="2" type="ORF">DXT89_08565</name>
</gene>
<keyword evidence="1" id="KW-0812">Transmembrane</keyword>